<accession>A0A3S0WUR9</accession>
<evidence type="ECO:0000259" key="12">
    <source>
        <dbReference type="Pfam" id="PF26002"/>
    </source>
</evidence>
<keyword evidence="10" id="KW-0175">Coiled coil</keyword>
<evidence type="ECO:0000313" key="14">
    <source>
        <dbReference type="Proteomes" id="UP000274358"/>
    </source>
</evidence>
<keyword evidence="5 9" id="KW-0997">Cell inner membrane</keyword>
<dbReference type="GO" id="GO:0015031">
    <property type="term" value="P:protein transport"/>
    <property type="evidence" value="ECO:0007669"/>
    <property type="project" value="InterPro"/>
</dbReference>
<evidence type="ECO:0000256" key="6">
    <source>
        <dbReference type="ARBA" id="ARBA00022692"/>
    </source>
</evidence>
<dbReference type="InterPro" id="IPR050739">
    <property type="entry name" value="MFP"/>
</dbReference>
<evidence type="ECO:0000256" key="9">
    <source>
        <dbReference type="RuleBase" id="RU365093"/>
    </source>
</evidence>
<keyword evidence="7" id="KW-1133">Transmembrane helix</keyword>
<name>A0A3S0WUR9_9GAMM</name>
<dbReference type="Gene3D" id="2.40.30.170">
    <property type="match status" value="1"/>
</dbReference>
<evidence type="ECO:0000256" key="7">
    <source>
        <dbReference type="ARBA" id="ARBA00022989"/>
    </source>
</evidence>
<evidence type="ECO:0000256" key="1">
    <source>
        <dbReference type="ARBA" id="ARBA00004377"/>
    </source>
</evidence>
<dbReference type="InterPro" id="IPR058982">
    <property type="entry name" value="Beta-barrel_AprE"/>
</dbReference>
<dbReference type="PANTHER" id="PTHR30386:SF27">
    <property type="entry name" value="MEMBRANE FUSION PROTEIN (MFP) FAMILY PROTEIN"/>
    <property type="match status" value="1"/>
</dbReference>
<keyword evidence="4 9" id="KW-1003">Cell membrane</keyword>
<feature type="domain" description="AprE-like beta-barrel" evidence="12">
    <location>
        <begin position="364"/>
        <end position="455"/>
    </location>
</feature>
<dbReference type="Pfam" id="PF26002">
    <property type="entry name" value="Beta-barrel_AprE"/>
    <property type="match status" value="1"/>
</dbReference>
<dbReference type="SUPFAM" id="SSF111369">
    <property type="entry name" value="HlyD-like secretion proteins"/>
    <property type="match status" value="2"/>
</dbReference>
<dbReference type="Pfam" id="PF25988">
    <property type="entry name" value="HH_CyaD"/>
    <property type="match status" value="1"/>
</dbReference>
<evidence type="ECO:0000256" key="8">
    <source>
        <dbReference type="ARBA" id="ARBA00023136"/>
    </source>
</evidence>
<protein>
    <recommendedName>
        <fullName evidence="9">Membrane fusion protein (MFP) family protein</fullName>
    </recommendedName>
</protein>
<comment type="caution">
    <text evidence="13">The sequence shown here is derived from an EMBL/GenBank/DDBJ whole genome shotgun (WGS) entry which is preliminary data.</text>
</comment>
<dbReference type="RefSeq" id="WP_126685663.1">
    <property type="nucleotide sequence ID" value="NZ_RYYV01000011.1"/>
</dbReference>
<organism evidence="13 14">
    <name type="scientific">Dyella choica</name>
    <dbReference type="NCBI Taxonomy" id="1927959"/>
    <lineage>
        <taxon>Bacteria</taxon>
        <taxon>Pseudomonadati</taxon>
        <taxon>Pseudomonadota</taxon>
        <taxon>Gammaproteobacteria</taxon>
        <taxon>Lysobacterales</taxon>
        <taxon>Rhodanobacteraceae</taxon>
        <taxon>Dyella</taxon>
    </lineage>
</organism>
<evidence type="ECO:0000256" key="2">
    <source>
        <dbReference type="ARBA" id="ARBA00009477"/>
    </source>
</evidence>
<dbReference type="PANTHER" id="PTHR30386">
    <property type="entry name" value="MEMBRANE FUSION SUBUNIT OF EMRAB-TOLC MULTIDRUG EFFLUX PUMP"/>
    <property type="match status" value="1"/>
</dbReference>
<dbReference type="InterPro" id="IPR059040">
    <property type="entry name" value="HH_CyaD-like"/>
</dbReference>
<dbReference type="Gene3D" id="1.10.287.470">
    <property type="entry name" value="Helix hairpin bin"/>
    <property type="match status" value="1"/>
</dbReference>
<evidence type="ECO:0000259" key="11">
    <source>
        <dbReference type="Pfam" id="PF25988"/>
    </source>
</evidence>
<dbReference type="Proteomes" id="UP000274358">
    <property type="component" value="Unassembled WGS sequence"/>
</dbReference>
<keyword evidence="6" id="KW-0812">Transmembrane</keyword>
<comment type="subcellular location">
    <subcellularLocation>
        <location evidence="1 9">Cell inner membrane</location>
        <topology evidence="1 9">Single-pass membrane protein</topology>
    </subcellularLocation>
</comment>
<evidence type="ECO:0000256" key="5">
    <source>
        <dbReference type="ARBA" id="ARBA00022519"/>
    </source>
</evidence>
<keyword evidence="14" id="KW-1185">Reference proteome</keyword>
<evidence type="ECO:0000256" key="3">
    <source>
        <dbReference type="ARBA" id="ARBA00022448"/>
    </source>
</evidence>
<dbReference type="AlphaFoldDB" id="A0A3S0WUR9"/>
<keyword evidence="3 9" id="KW-0813">Transport</keyword>
<dbReference type="PRINTS" id="PR01490">
    <property type="entry name" value="RTXTOXIND"/>
</dbReference>
<dbReference type="Gene3D" id="2.40.50.100">
    <property type="match status" value="1"/>
</dbReference>
<proteinExistence type="inferred from homology"/>
<evidence type="ECO:0000313" key="13">
    <source>
        <dbReference type="EMBL" id="RUL73701.1"/>
    </source>
</evidence>
<comment type="similarity">
    <text evidence="2 9">Belongs to the membrane fusion protein (MFP) (TC 8.A.1) family.</text>
</comment>
<dbReference type="EMBL" id="RYYV01000011">
    <property type="protein sequence ID" value="RUL73701.1"/>
    <property type="molecule type" value="Genomic_DNA"/>
</dbReference>
<gene>
    <name evidence="13" type="ORF">EKH80_15425</name>
</gene>
<feature type="coiled-coil region" evidence="10">
    <location>
        <begin position="200"/>
        <end position="227"/>
    </location>
</feature>
<evidence type="ECO:0000256" key="10">
    <source>
        <dbReference type="SAM" id="Coils"/>
    </source>
</evidence>
<feature type="domain" description="CyaD-like alpha-helical hairpin" evidence="11">
    <location>
        <begin position="131"/>
        <end position="326"/>
    </location>
</feature>
<dbReference type="NCBIfam" id="TIGR01843">
    <property type="entry name" value="type_I_hlyD"/>
    <property type="match status" value="1"/>
</dbReference>
<keyword evidence="8" id="KW-0472">Membrane</keyword>
<dbReference type="OrthoDB" id="9775513at2"/>
<sequence length="478" mass="52273">MSTLPMRWRATRDLISRYARVFQVAWGMRAALDPPMRLRHENEFQPAALALRDTPIHPAPRWGMGLIVGLLTLAVAWASLGKVDVVVSAEGKIAPHGDVKTIQPESTAVVTAIHVADGQNVKRGEVLIDLDATDATSNASQAESQLTAASNEAARGRALLEAIDKSQAPTLTASSIPAASDLVTQRQVLAGEYADYLGTIHEMDADIAQATAMLKEIAAEIAKLQGTLPIEETKERDYAKLVVPGYVGRHDYYNEQQAVIQQKQDLAAQKAKLIETQATLDAARRKRDAYIAQTRRTWLEKIQDDETKAATAASDFAKARNHTRLMHLVAPVDGTVQQLAVHTIGGVVSPAQTLMTVVPVERQLLVEATIDNQDIGFIRAGQPAEVKVEAFPYTRYGVLHGTVVQVSNDARQDEADGKKWVFTAQVELPPDGMVIERKQVHLTPGMEVTAGIKTGRRRIASYLLSPLIQHINESLHER</sequence>
<reference evidence="13 14" key="1">
    <citation type="submission" date="2018-12" db="EMBL/GenBank/DDBJ databases">
        <title>Dyella dinghuensis sp. nov. DHOA06 and Dyella choica sp. nov. 4M-K27, isolated from forest soil.</title>
        <authorList>
            <person name="Qiu L.-H."/>
            <person name="Gao Z.-H."/>
        </authorList>
    </citation>
    <scope>NUCLEOTIDE SEQUENCE [LARGE SCALE GENOMIC DNA]</scope>
    <source>
        <strain evidence="13 14">4M-K27</strain>
    </source>
</reference>
<dbReference type="InterPro" id="IPR010129">
    <property type="entry name" value="T1SS_HlyD"/>
</dbReference>
<dbReference type="GO" id="GO:0005886">
    <property type="term" value="C:plasma membrane"/>
    <property type="evidence" value="ECO:0007669"/>
    <property type="project" value="UniProtKB-SubCell"/>
</dbReference>
<evidence type="ECO:0000256" key="4">
    <source>
        <dbReference type="ARBA" id="ARBA00022475"/>
    </source>
</evidence>